<feature type="compositionally biased region" description="Polar residues" evidence="1">
    <location>
        <begin position="81"/>
        <end position="91"/>
    </location>
</feature>
<name>A0AA97CX73_9ACTN</name>
<evidence type="ECO:0000256" key="1">
    <source>
        <dbReference type="SAM" id="MobiDB-lite"/>
    </source>
</evidence>
<dbReference type="AlphaFoldDB" id="A0AA97CX73"/>
<dbReference type="EMBL" id="CP128986">
    <property type="protein sequence ID" value="WOC12483.1"/>
    <property type="molecule type" value="Genomic_DNA"/>
</dbReference>
<organism evidence="2">
    <name type="scientific">Gordonia sp. MP11Mi</name>
    <dbReference type="NCBI Taxonomy" id="3022769"/>
    <lineage>
        <taxon>Bacteria</taxon>
        <taxon>Bacillati</taxon>
        <taxon>Actinomycetota</taxon>
        <taxon>Actinomycetes</taxon>
        <taxon>Mycobacteriales</taxon>
        <taxon>Gordoniaceae</taxon>
        <taxon>Gordonia</taxon>
    </lineage>
</organism>
<proteinExistence type="predicted"/>
<feature type="region of interest" description="Disordered" evidence="1">
    <location>
        <begin position="66"/>
        <end position="108"/>
    </location>
</feature>
<gene>
    <name evidence="2" type="ORF">MP11Mi_15710</name>
</gene>
<accession>A0AA97CX73</accession>
<evidence type="ECO:0000313" key="2">
    <source>
        <dbReference type="EMBL" id="WOC12483.1"/>
    </source>
</evidence>
<sequence length="108" mass="11241">MEDWFGAEAADDAVSAESAAAVDAGDDLWIYDDGQLWDLGPADLDADADGVPDSIITDVAGDPAILTDTDGDGHVDRLTRLESSGGVTVSAESDEPLPWRPTSLGRLP</sequence>
<protein>
    <submittedName>
        <fullName evidence="2">Uncharacterized protein</fullName>
    </submittedName>
</protein>
<reference evidence="2" key="1">
    <citation type="submission" date="2023-06" db="EMBL/GenBank/DDBJ databases">
        <title>Gordonia sp. nov. and Pseudochrobactrum sp. nov., two species isolated from the burying beetle Nicrophorus vespilloides.</title>
        <authorList>
            <person name="Poehlein A."/>
            <person name="Guzman J."/>
            <person name="Daniel R."/>
            <person name="Vilcinskas A."/>
        </authorList>
    </citation>
    <scope>NUCLEOTIDE SEQUENCE</scope>
    <source>
        <strain evidence="2">MP11Mi</strain>
    </source>
</reference>
<feature type="compositionally biased region" description="Basic and acidic residues" evidence="1">
    <location>
        <begin position="71"/>
        <end position="80"/>
    </location>
</feature>